<sequence length="308" mass="34788">MILSASRRTDIPALYGEWLVNRLAAGEVLIPQPYRAHHATRLLFSPETVDVLVLWSKNPAPFFTALDRVENLGYKNLVFQYTITAFDAPWEPHLPPLKQRVQTFSQLAWRLGPARVDWRFDPILLDSEHTPAWYGVRFQKLCEELASCTTRCILSFADLYPHQGHLFQEASQAQMEETICRLGEIAQRFGLPLFTCAEAGDFTAWGIRPGACLDQKRLESVVGCSLKTRKDPGQRPACGCVESVDLGVYNTCIHGCAYCYATRSFSQAKRRYASHDPHSPLLTGWPSPDWKITEKRPGSLKTGQLSLF</sequence>
<dbReference type="EMBL" id="DWXG01000049">
    <property type="protein sequence ID" value="HJB98185.1"/>
    <property type="molecule type" value="Genomic_DNA"/>
</dbReference>
<protein>
    <submittedName>
        <fullName evidence="1">DUF1848 domain-containing protein</fullName>
    </submittedName>
</protein>
<dbReference type="AlphaFoldDB" id="A0A9D2MX11"/>
<comment type="caution">
    <text evidence="1">The sequence shown here is derived from an EMBL/GenBank/DDBJ whole genome shotgun (WGS) entry which is preliminary data.</text>
</comment>
<organism evidence="1 2">
    <name type="scientific">Candidatus Acutalibacter pullicola</name>
    <dbReference type="NCBI Taxonomy" id="2838417"/>
    <lineage>
        <taxon>Bacteria</taxon>
        <taxon>Bacillati</taxon>
        <taxon>Bacillota</taxon>
        <taxon>Clostridia</taxon>
        <taxon>Eubacteriales</taxon>
        <taxon>Acutalibacteraceae</taxon>
        <taxon>Acutalibacter</taxon>
    </lineage>
</organism>
<dbReference type="Proteomes" id="UP000826793">
    <property type="component" value="Unassembled WGS sequence"/>
</dbReference>
<dbReference type="Pfam" id="PF08902">
    <property type="entry name" value="DUF1848"/>
    <property type="match status" value="1"/>
</dbReference>
<gene>
    <name evidence="1" type="ORF">H9710_06360</name>
</gene>
<reference evidence="1" key="2">
    <citation type="submission" date="2021-04" db="EMBL/GenBank/DDBJ databases">
        <authorList>
            <person name="Gilroy R."/>
        </authorList>
    </citation>
    <scope>NUCLEOTIDE SEQUENCE</scope>
    <source>
        <strain evidence="1">CHK185-1770</strain>
    </source>
</reference>
<evidence type="ECO:0000313" key="2">
    <source>
        <dbReference type="Proteomes" id="UP000826793"/>
    </source>
</evidence>
<reference evidence="1" key="1">
    <citation type="journal article" date="2021" name="PeerJ">
        <title>Extensive microbial diversity within the chicken gut microbiome revealed by metagenomics and culture.</title>
        <authorList>
            <person name="Gilroy R."/>
            <person name="Ravi A."/>
            <person name="Getino M."/>
            <person name="Pursley I."/>
            <person name="Horton D.L."/>
            <person name="Alikhan N.F."/>
            <person name="Baker D."/>
            <person name="Gharbi K."/>
            <person name="Hall N."/>
            <person name="Watson M."/>
            <person name="Adriaenssens E.M."/>
            <person name="Foster-Nyarko E."/>
            <person name="Jarju S."/>
            <person name="Secka A."/>
            <person name="Antonio M."/>
            <person name="Oren A."/>
            <person name="Chaudhuri R.R."/>
            <person name="La Ragione R."/>
            <person name="Hildebrand F."/>
            <person name="Pallen M.J."/>
        </authorList>
    </citation>
    <scope>NUCLEOTIDE SEQUENCE</scope>
    <source>
        <strain evidence="1">CHK185-1770</strain>
    </source>
</reference>
<proteinExistence type="predicted"/>
<dbReference type="InterPro" id="IPR014998">
    <property type="entry name" value="DUF1848"/>
</dbReference>
<name>A0A9D2MX11_9FIRM</name>
<evidence type="ECO:0000313" key="1">
    <source>
        <dbReference type="EMBL" id="HJB98185.1"/>
    </source>
</evidence>
<accession>A0A9D2MX11</accession>